<name>A0A9W6Z1Q7_AMBMO</name>
<keyword evidence="2" id="KW-1185">Reference proteome</keyword>
<gene>
    <name evidence="1" type="ORF">Amon01_000566900</name>
</gene>
<organism evidence="1 2">
    <name type="scientific">Ambrosiozyma monospora</name>
    <name type="common">Yeast</name>
    <name type="synonym">Endomycopsis monosporus</name>
    <dbReference type="NCBI Taxonomy" id="43982"/>
    <lineage>
        <taxon>Eukaryota</taxon>
        <taxon>Fungi</taxon>
        <taxon>Dikarya</taxon>
        <taxon>Ascomycota</taxon>
        <taxon>Saccharomycotina</taxon>
        <taxon>Pichiomycetes</taxon>
        <taxon>Pichiales</taxon>
        <taxon>Pichiaceae</taxon>
        <taxon>Ambrosiozyma</taxon>
    </lineage>
</organism>
<proteinExistence type="predicted"/>
<reference evidence="1" key="1">
    <citation type="submission" date="2023-04" db="EMBL/GenBank/DDBJ databases">
        <title>Ambrosiozyma monospora NBRC 1965.</title>
        <authorList>
            <person name="Ichikawa N."/>
            <person name="Sato H."/>
            <person name="Tonouchi N."/>
        </authorList>
    </citation>
    <scope>NUCLEOTIDE SEQUENCE</scope>
    <source>
        <strain evidence="1">NBRC 1965</strain>
    </source>
</reference>
<comment type="caution">
    <text evidence="1">The sequence shown here is derived from an EMBL/GenBank/DDBJ whole genome shotgun (WGS) entry which is preliminary data.</text>
</comment>
<dbReference type="Proteomes" id="UP001165063">
    <property type="component" value="Unassembled WGS sequence"/>
</dbReference>
<dbReference type="AlphaFoldDB" id="A0A9W6Z1Q7"/>
<evidence type="ECO:0000313" key="1">
    <source>
        <dbReference type="EMBL" id="GMG39845.1"/>
    </source>
</evidence>
<sequence length="73" mass="8043">MSIEQVSKLSFKPLTAESSKVSKISRRSHQYITEASSNSFSGSSIIQAINQVHYLDTSQAFISIGSTRDESMN</sequence>
<evidence type="ECO:0000313" key="2">
    <source>
        <dbReference type="Proteomes" id="UP001165063"/>
    </source>
</evidence>
<protein>
    <submittedName>
        <fullName evidence="1">Unnamed protein product</fullName>
    </submittedName>
</protein>
<accession>A0A9W6Z1Q7</accession>
<dbReference type="EMBL" id="BSXU01003236">
    <property type="protein sequence ID" value="GMG39845.1"/>
    <property type="molecule type" value="Genomic_DNA"/>
</dbReference>